<evidence type="ECO:0000256" key="5">
    <source>
        <dbReference type="PROSITE-ProRule" id="PRU01240"/>
    </source>
</evidence>
<dbReference type="InterPro" id="IPR015500">
    <property type="entry name" value="Peptidase_S8_subtilisin-rel"/>
</dbReference>
<gene>
    <name evidence="10" type="primary">PCSK9-1</name>
</gene>
<dbReference type="GO" id="GO:0006508">
    <property type="term" value="P:proteolysis"/>
    <property type="evidence" value="ECO:0007669"/>
    <property type="project" value="UniProtKB-KW"/>
</dbReference>
<feature type="active site" description="Charge relay system" evidence="5">
    <location>
        <position position="170"/>
    </location>
</feature>
<dbReference type="PANTHER" id="PTHR43806:SF58">
    <property type="entry name" value="ALKALINE PROTEASE 1-RELATED"/>
    <property type="match status" value="1"/>
</dbReference>
<feature type="active site" description="Charge relay system" evidence="5">
    <location>
        <position position="135"/>
    </location>
</feature>
<feature type="domain" description="Peptidase S8/S53" evidence="8">
    <location>
        <begin position="126"/>
        <end position="354"/>
    </location>
</feature>
<organism evidence="10">
    <name type="scientific">Stichopus monotuberculatus</name>
    <name type="common">Sea cucumber</name>
    <name type="synonym">Holothuria monotuberculata</name>
    <dbReference type="NCBI Taxonomy" id="576894"/>
    <lineage>
        <taxon>Eukaryota</taxon>
        <taxon>Metazoa</taxon>
        <taxon>Echinodermata</taxon>
        <taxon>Eleutherozoa</taxon>
        <taxon>Echinozoa</taxon>
        <taxon>Holothuroidea</taxon>
        <taxon>Aspidochirotacea</taxon>
        <taxon>Aspidochirotida</taxon>
        <taxon>Stichopodidae</taxon>
        <taxon>Stichopus</taxon>
    </lineage>
</organism>
<feature type="domain" description="Inhibitor I9" evidence="9">
    <location>
        <begin position="54"/>
        <end position="99"/>
    </location>
</feature>
<accession>A0A1B1MUI0</accession>
<evidence type="ECO:0000259" key="8">
    <source>
        <dbReference type="Pfam" id="PF00082"/>
    </source>
</evidence>
<keyword evidence="4 5" id="KW-0720">Serine protease</keyword>
<dbReference type="PROSITE" id="PS51892">
    <property type="entry name" value="SUBTILASE"/>
    <property type="match status" value="1"/>
</dbReference>
<dbReference type="InterPro" id="IPR050131">
    <property type="entry name" value="Peptidase_S8_subtilisin-like"/>
</dbReference>
<keyword evidence="2 5" id="KW-0645">Protease</keyword>
<dbReference type="SUPFAM" id="SSF52743">
    <property type="entry name" value="Subtilisin-like"/>
    <property type="match status" value="1"/>
</dbReference>
<keyword evidence="7" id="KW-0732">Signal</keyword>
<evidence type="ECO:0000256" key="1">
    <source>
        <dbReference type="ARBA" id="ARBA00011073"/>
    </source>
</evidence>
<dbReference type="FunFam" id="3.40.50.200:FF:000014">
    <property type="entry name" value="Proteinase K"/>
    <property type="match status" value="1"/>
</dbReference>
<reference evidence="10" key="1">
    <citation type="journal article" date="2016" name="Fish Shellfish Immunol.">
        <title>Two proprotein convertase subtilisin/kexin type 9 (PCSK9) paralogs from the tropical sea cucumber (Stichopus monotuberculatus): Molecular characterization and inducible expression with immune challenge.</title>
        <authorList>
            <person name="Ren C."/>
            <person name="Jiang X."/>
            <person name="Chen T."/>
            <person name="Hu C."/>
        </authorList>
    </citation>
    <scope>NUCLEOTIDE SEQUENCE</scope>
</reference>
<evidence type="ECO:0000256" key="3">
    <source>
        <dbReference type="ARBA" id="ARBA00022801"/>
    </source>
</evidence>
<dbReference type="PRINTS" id="PR00723">
    <property type="entry name" value="SUBTILISIN"/>
</dbReference>
<comment type="similarity">
    <text evidence="1 5 6">Belongs to the peptidase S8 family.</text>
</comment>
<protein>
    <submittedName>
        <fullName evidence="10">Proprotein convertase subtilisin/kexin type 9-1</fullName>
    </submittedName>
</protein>
<evidence type="ECO:0000256" key="6">
    <source>
        <dbReference type="RuleBase" id="RU003355"/>
    </source>
</evidence>
<dbReference type="Gene3D" id="3.30.70.80">
    <property type="entry name" value="Peptidase S8 propeptide/proteinase inhibitor I9"/>
    <property type="match status" value="1"/>
</dbReference>
<dbReference type="InterPro" id="IPR022398">
    <property type="entry name" value="Peptidase_S8_His-AS"/>
</dbReference>
<dbReference type="GO" id="GO:0004252">
    <property type="term" value="F:serine-type endopeptidase activity"/>
    <property type="evidence" value="ECO:0007669"/>
    <property type="project" value="UniProtKB-UniRule"/>
</dbReference>
<dbReference type="PANTHER" id="PTHR43806">
    <property type="entry name" value="PEPTIDASE S8"/>
    <property type="match status" value="1"/>
</dbReference>
<proteinExistence type="evidence at transcript level"/>
<dbReference type="AlphaFoldDB" id="A0A1B1MUI0"/>
<evidence type="ECO:0000259" key="9">
    <source>
        <dbReference type="Pfam" id="PF05922"/>
    </source>
</evidence>
<dbReference type="SUPFAM" id="SSF54897">
    <property type="entry name" value="Protease propeptides/inhibitors"/>
    <property type="match status" value="1"/>
</dbReference>
<dbReference type="InterPro" id="IPR023827">
    <property type="entry name" value="Peptidase_S8_Asp-AS"/>
</dbReference>
<feature type="active site" description="Charge relay system" evidence="5">
    <location>
        <position position="321"/>
    </location>
</feature>
<dbReference type="GO" id="GO:0005615">
    <property type="term" value="C:extracellular space"/>
    <property type="evidence" value="ECO:0007669"/>
    <property type="project" value="TreeGrafter"/>
</dbReference>
<evidence type="ECO:0000256" key="7">
    <source>
        <dbReference type="SAM" id="SignalP"/>
    </source>
</evidence>
<dbReference type="EMBL" id="KX266237">
    <property type="protein sequence ID" value="ANS72702.1"/>
    <property type="molecule type" value="Genomic_DNA"/>
</dbReference>
<dbReference type="Gene3D" id="3.40.50.200">
    <property type="entry name" value="Peptidase S8/S53 domain"/>
    <property type="match status" value="1"/>
</dbReference>
<evidence type="ECO:0000313" key="10">
    <source>
        <dbReference type="EMBL" id="ANS72702.1"/>
    </source>
</evidence>
<dbReference type="PROSITE" id="PS00138">
    <property type="entry name" value="SUBTILASE_SER"/>
    <property type="match status" value="1"/>
</dbReference>
<dbReference type="EMBL" id="KX266235">
    <property type="protein sequence ID" value="ANS72700.1"/>
    <property type="molecule type" value="mRNA"/>
</dbReference>
<dbReference type="Pfam" id="PF05922">
    <property type="entry name" value="Inhibitor_I9"/>
    <property type="match status" value="1"/>
</dbReference>
<keyword evidence="3 5" id="KW-0378">Hydrolase</keyword>
<dbReference type="InterPro" id="IPR036852">
    <property type="entry name" value="Peptidase_S8/S53_dom_sf"/>
</dbReference>
<dbReference type="PROSITE" id="PS00136">
    <property type="entry name" value="SUBTILASE_ASP"/>
    <property type="match status" value="1"/>
</dbReference>
<dbReference type="PROSITE" id="PS00137">
    <property type="entry name" value="SUBTILASE_HIS"/>
    <property type="match status" value="1"/>
</dbReference>
<evidence type="ECO:0000256" key="4">
    <source>
        <dbReference type="ARBA" id="ARBA00022825"/>
    </source>
</evidence>
<feature type="chain" id="PRO_5011886914" evidence="7">
    <location>
        <begin position="16"/>
        <end position="375"/>
    </location>
</feature>
<evidence type="ECO:0000256" key="2">
    <source>
        <dbReference type="ARBA" id="ARBA00022670"/>
    </source>
</evidence>
<dbReference type="Pfam" id="PF00082">
    <property type="entry name" value="Peptidase_S8"/>
    <property type="match status" value="1"/>
</dbReference>
<feature type="signal peptide" evidence="7">
    <location>
        <begin position="1"/>
        <end position="15"/>
    </location>
</feature>
<dbReference type="InterPro" id="IPR000209">
    <property type="entry name" value="Peptidase_S8/S53_dom"/>
</dbReference>
<dbReference type="CDD" id="cd04077">
    <property type="entry name" value="Peptidases_S8_PCSK9_ProteinaseK_like"/>
    <property type="match status" value="1"/>
</dbReference>
<name>A0A1B1MUI0_STIMO</name>
<dbReference type="InterPro" id="IPR037045">
    <property type="entry name" value="S8pro/Inhibitor_I9_sf"/>
</dbReference>
<dbReference type="InterPro" id="IPR023828">
    <property type="entry name" value="Peptidase_S8_Ser-AS"/>
</dbReference>
<dbReference type="InterPro" id="IPR034193">
    <property type="entry name" value="PCSK9_ProteinaseK-like"/>
</dbReference>
<sequence length="375" mass="38762">MKFLLVVLFAAAVSGLAPLYTQKDKIEGSYLVIFKDNVNVKDAVATIKSLPFFTSLGGTIDREYSNVLKGIAATLSKKALDLVRGLDIVEYVEEDQMMYALVEWGLDRIDQRSLPLNNGYSPKGTGSGVSVYVLDTGINANHNDFGGRASTSSSMDFHSNPNNGVDCHGHGTHCAGTVGGSSYGVAKSVTLYGVRVLGCWGSGSTSGIVDGMNYVGGRSGSRVASMSLGGGASITTDNAVTNLYNNGVPVIVAAGNENQDACNVSPARASRAYTVGATDSSDKIASFSNWGTCVDIFAPGVDVRSASHSSNYGSTTMSGTSMACPHTAGAAAIERASTSSVSSIYSALTNNASSNKISGLTLSKSSSPNLLLYVG</sequence>
<dbReference type="InterPro" id="IPR010259">
    <property type="entry name" value="S8pro/Inhibitor_I9"/>
</dbReference>